<feature type="transmembrane region" description="Helical" evidence="2">
    <location>
        <begin position="42"/>
        <end position="62"/>
    </location>
</feature>
<evidence type="ECO:0000313" key="5">
    <source>
        <dbReference type="Proteomes" id="UP001237105"/>
    </source>
</evidence>
<accession>A0ABT6T6T3</accession>
<organism evidence="4 5">
    <name type="scientific">Streptomyces luteolus</name>
    <dbReference type="NCBI Taxonomy" id="3043615"/>
    <lineage>
        <taxon>Bacteria</taxon>
        <taxon>Bacillati</taxon>
        <taxon>Actinomycetota</taxon>
        <taxon>Actinomycetes</taxon>
        <taxon>Kitasatosporales</taxon>
        <taxon>Streptomycetaceae</taxon>
        <taxon>Streptomyces</taxon>
    </lineage>
</organism>
<evidence type="ECO:0000256" key="1">
    <source>
        <dbReference type="SAM" id="MobiDB-lite"/>
    </source>
</evidence>
<keyword evidence="2" id="KW-0472">Membrane</keyword>
<evidence type="ECO:0000256" key="2">
    <source>
        <dbReference type="SAM" id="Phobius"/>
    </source>
</evidence>
<sequence length="240" mass="26135">MNATSASTSTSRTSNPHSEQAEQTDGFTIAPAPKSRRRRIRIILGVTALTLVAAVGGGYLWLHATSDAKNLGVSDCNAVKPVVTATPSGTATADDQQAVCRTLNSMKDAWARHDATAYGDQFTRDATYTSYVGTVYQGRRDITEGHRALFAGFLKGTKLSDSWLGIRFYGPDTAVATSRGDTYEGEEPKAADLSKTQTYTLVRQADDTWRIAAFQNTKRQRVLERISFLFSPDTKPAAEK</sequence>
<feature type="compositionally biased region" description="Low complexity" evidence="1">
    <location>
        <begin position="1"/>
        <end position="14"/>
    </location>
</feature>
<dbReference type="InterPro" id="IPR027843">
    <property type="entry name" value="DUF4440"/>
</dbReference>
<evidence type="ECO:0000313" key="4">
    <source>
        <dbReference type="EMBL" id="MDI3423603.1"/>
    </source>
</evidence>
<dbReference type="Pfam" id="PF14534">
    <property type="entry name" value="DUF4440"/>
    <property type="match status" value="1"/>
</dbReference>
<keyword evidence="5" id="KW-1185">Reference proteome</keyword>
<dbReference type="RefSeq" id="WP_282539441.1">
    <property type="nucleotide sequence ID" value="NZ_JASCIS010000058.1"/>
</dbReference>
<dbReference type="NCBIfam" id="TIGR02246">
    <property type="entry name" value="SgcJ/EcaC family oxidoreductase"/>
    <property type="match status" value="1"/>
</dbReference>
<gene>
    <name evidence="4" type="ORF">QIT00_34520</name>
</gene>
<proteinExistence type="predicted"/>
<dbReference type="SUPFAM" id="SSF54427">
    <property type="entry name" value="NTF2-like"/>
    <property type="match status" value="1"/>
</dbReference>
<feature type="compositionally biased region" description="Polar residues" evidence="1">
    <location>
        <begin position="15"/>
        <end position="26"/>
    </location>
</feature>
<evidence type="ECO:0000259" key="3">
    <source>
        <dbReference type="Pfam" id="PF14534"/>
    </source>
</evidence>
<keyword evidence="2" id="KW-0812">Transmembrane</keyword>
<feature type="region of interest" description="Disordered" evidence="1">
    <location>
        <begin position="1"/>
        <end position="32"/>
    </location>
</feature>
<dbReference type="InterPro" id="IPR011944">
    <property type="entry name" value="Steroid_delta5-4_isomerase"/>
</dbReference>
<dbReference type="Gene3D" id="3.10.450.50">
    <property type="match status" value="1"/>
</dbReference>
<feature type="domain" description="DUF4440" evidence="3">
    <location>
        <begin position="104"/>
        <end position="211"/>
    </location>
</feature>
<comment type="caution">
    <text evidence="4">The sequence shown here is derived from an EMBL/GenBank/DDBJ whole genome shotgun (WGS) entry which is preliminary data.</text>
</comment>
<protein>
    <submittedName>
        <fullName evidence="4">SgcJ/EcaC family oxidoreductase</fullName>
    </submittedName>
</protein>
<name>A0ABT6T6T3_9ACTN</name>
<keyword evidence="2" id="KW-1133">Transmembrane helix</keyword>
<dbReference type="Proteomes" id="UP001237105">
    <property type="component" value="Unassembled WGS sequence"/>
</dbReference>
<dbReference type="EMBL" id="JASCIS010000058">
    <property type="protein sequence ID" value="MDI3423603.1"/>
    <property type="molecule type" value="Genomic_DNA"/>
</dbReference>
<reference evidence="4 5" key="1">
    <citation type="submission" date="2023-05" db="EMBL/GenBank/DDBJ databases">
        <title>Draft genome sequence of Streptomyces sp. B-S-A12 isolated from a cave soil in Thailand.</title>
        <authorList>
            <person name="Chamroensaksri N."/>
            <person name="Muangham S."/>
        </authorList>
    </citation>
    <scope>NUCLEOTIDE SEQUENCE [LARGE SCALE GENOMIC DNA]</scope>
    <source>
        <strain evidence="4 5">B-S-A12</strain>
    </source>
</reference>
<dbReference type="InterPro" id="IPR032710">
    <property type="entry name" value="NTF2-like_dom_sf"/>
</dbReference>